<evidence type="ECO:0000259" key="2">
    <source>
        <dbReference type="Pfam" id="PF10102"/>
    </source>
</evidence>
<keyword evidence="1" id="KW-1133">Transmembrane helix</keyword>
<organism evidence="3 4">
    <name type="scientific">Methanothermococcus okinawensis (strain DSM 14208 / JCM 11175 / IH1)</name>
    <dbReference type="NCBI Taxonomy" id="647113"/>
    <lineage>
        <taxon>Archaea</taxon>
        <taxon>Methanobacteriati</taxon>
        <taxon>Methanobacteriota</taxon>
        <taxon>Methanomada group</taxon>
        <taxon>Methanococci</taxon>
        <taxon>Methanococcales</taxon>
        <taxon>Methanococcaceae</taxon>
        <taxon>Methanothermococcus</taxon>
    </lineage>
</organism>
<dbReference type="KEGG" id="mok:Metok_1356"/>
<dbReference type="AlphaFoldDB" id="F8AJW5"/>
<name>F8AJW5_METOI</name>
<sequence>MGKFGEIMFKSKIKSKKGYIFTYEAIIVSIIFVMVFYIGSMAYTHNFLTALETKKDIDEAHNSLLLKDYYLKKYSFPGDFYNNSGNFKEHIVDSLRNNNLKTFDIYHNFSDADKKMYFIIYPNKYDEELYNSSANITNNNYILNITFDKSNITCYTNVADKIKTKNSINNLNKRVEGRDITVFHDVVYIPLITMDNNSQYPNGYKAYGSNGDIIYFYISGVNKDFSARILTNNRNRFRAYADWKYASPINVHSFNQNGYYDVKVVFDSQTYINDGEMNKYCKDVRFLDENGNSLNYWIEPQTINTHHTIAWVKMDLIPNEHTIIYMLYGNPNAESESNGENTFEFFDNFSSGHIDTNKWNKNFNENNFRNNWNLFKNGTYPNGINYTYLRLNYSAYTGANDWIRIYSKDKYGSIYAVKFHVKFHKKYDEWAGFYYGNNNDYNRQIISNYHWGGDHLRFESSKDNDNDIDYSILPMSLYDNWNAYEIQRDGMNSVNLIINDSENNIYQRNAYIYDGDMPISFVARRYDTSTGGYTPPENEKNGYIDIDWVFVRPYISEEPVLSYGAPVVFSINGKVFSKNMKTTFTSYDDVKNELNDGLNEIRILHSDYPIEFNLGNGNGGQFQTITFSPRNISIVVVK</sequence>
<reference evidence="3" key="1">
    <citation type="submission" date="2011-05" db="EMBL/GenBank/DDBJ databases">
        <title>Complete sequence of chromosome of Methanothermococcus okinawensis IH1.</title>
        <authorList>
            <consortium name="US DOE Joint Genome Institute"/>
            <person name="Lucas S."/>
            <person name="Han J."/>
            <person name="Lapidus A."/>
            <person name="Cheng J.-F."/>
            <person name="Goodwin L."/>
            <person name="Pitluck S."/>
            <person name="Peters L."/>
            <person name="Mikhailova N."/>
            <person name="Held B."/>
            <person name="Han C."/>
            <person name="Tapia R."/>
            <person name="Land M."/>
            <person name="Hauser L."/>
            <person name="Kyrpides N."/>
            <person name="Ivanova N."/>
            <person name="Pagani I."/>
            <person name="Sieprawska-Lupa M."/>
            <person name="Takai K."/>
            <person name="Miyazaki J."/>
            <person name="Whitman W."/>
            <person name="Woyke T."/>
        </authorList>
    </citation>
    <scope>NUCLEOTIDE SEQUENCE</scope>
    <source>
        <strain evidence="3">IH1</strain>
    </source>
</reference>
<dbReference type="Pfam" id="PF10102">
    <property type="entry name" value="DUF2341"/>
    <property type="match status" value="1"/>
</dbReference>
<keyword evidence="1" id="KW-0472">Membrane</keyword>
<proteinExistence type="predicted"/>
<protein>
    <recommendedName>
        <fullName evidence="2">DUF2341 domain-containing protein</fullName>
    </recommendedName>
</protein>
<evidence type="ECO:0000256" key="1">
    <source>
        <dbReference type="SAM" id="Phobius"/>
    </source>
</evidence>
<dbReference type="eggNOG" id="arCOG06599">
    <property type="taxonomic scope" value="Archaea"/>
</dbReference>
<accession>F8AJW5</accession>
<evidence type="ECO:0000313" key="3">
    <source>
        <dbReference type="EMBL" id="AEH07321.1"/>
    </source>
</evidence>
<dbReference type="eggNOG" id="arCOG03508">
    <property type="taxonomic scope" value="Archaea"/>
</dbReference>
<evidence type="ECO:0000313" key="4">
    <source>
        <dbReference type="Proteomes" id="UP000009296"/>
    </source>
</evidence>
<dbReference type="STRING" id="647113.Metok_1356"/>
<dbReference type="EMBL" id="CP002792">
    <property type="protein sequence ID" value="AEH07321.1"/>
    <property type="molecule type" value="Genomic_DNA"/>
</dbReference>
<gene>
    <name evidence="3" type="ordered locus">Metok_1356</name>
</gene>
<feature type="domain" description="DUF2341" evidence="2">
    <location>
        <begin position="281"/>
        <end position="361"/>
    </location>
</feature>
<keyword evidence="4" id="KW-1185">Reference proteome</keyword>
<keyword evidence="1" id="KW-0812">Transmembrane</keyword>
<dbReference type="InterPro" id="IPR018765">
    <property type="entry name" value="DUF2341"/>
</dbReference>
<dbReference type="HOGENOM" id="CLU_441897_0_0_2"/>
<dbReference type="Proteomes" id="UP000009296">
    <property type="component" value="Chromosome"/>
</dbReference>
<feature type="transmembrane region" description="Helical" evidence="1">
    <location>
        <begin position="21"/>
        <end position="43"/>
    </location>
</feature>